<dbReference type="RefSeq" id="WP_146920869.1">
    <property type="nucleotide sequence ID" value="NZ_CP042430.1"/>
</dbReference>
<name>A0A5B8U704_9ACTN</name>
<keyword evidence="2" id="KW-1185">Reference proteome</keyword>
<reference evidence="1 2" key="1">
    <citation type="journal article" date="2018" name="J. Microbiol.">
        <title>Baekduia soli gen. nov., sp. nov., a novel bacterium isolated from the soil of Baekdu Mountain and proposal of a novel family name, Baekduiaceae fam. nov.</title>
        <authorList>
            <person name="An D.S."/>
            <person name="Siddiqi M.Z."/>
            <person name="Kim K.H."/>
            <person name="Yu H.S."/>
            <person name="Im W.T."/>
        </authorList>
    </citation>
    <scope>NUCLEOTIDE SEQUENCE [LARGE SCALE GENOMIC DNA]</scope>
    <source>
        <strain evidence="1 2">BR7-21</strain>
    </source>
</reference>
<dbReference type="KEGG" id="bsol:FSW04_15635"/>
<accession>A0A5B8U704</accession>
<dbReference type="Proteomes" id="UP000321805">
    <property type="component" value="Chromosome"/>
</dbReference>
<sequence>MVWIVSSIGAWLTACVFVGALLHAAARADRRSADLAAHVARAHLHAWTAGGRSRTWLAPVPPPAPGAPPRRR</sequence>
<evidence type="ECO:0000313" key="2">
    <source>
        <dbReference type="Proteomes" id="UP000321805"/>
    </source>
</evidence>
<protein>
    <submittedName>
        <fullName evidence="1">Uncharacterized protein</fullName>
    </submittedName>
</protein>
<dbReference type="EMBL" id="CP042430">
    <property type="protein sequence ID" value="QEC48863.1"/>
    <property type="molecule type" value="Genomic_DNA"/>
</dbReference>
<organism evidence="1 2">
    <name type="scientific">Baekduia soli</name>
    <dbReference type="NCBI Taxonomy" id="496014"/>
    <lineage>
        <taxon>Bacteria</taxon>
        <taxon>Bacillati</taxon>
        <taxon>Actinomycetota</taxon>
        <taxon>Thermoleophilia</taxon>
        <taxon>Solirubrobacterales</taxon>
        <taxon>Baekduiaceae</taxon>
        <taxon>Baekduia</taxon>
    </lineage>
</organism>
<proteinExistence type="predicted"/>
<gene>
    <name evidence="1" type="ORF">FSW04_15635</name>
</gene>
<evidence type="ECO:0000313" key="1">
    <source>
        <dbReference type="EMBL" id="QEC48863.1"/>
    </source>
</evidence>
<dbReference type="AlphaFoldDB" id="A0A5B8U704"/>